<keyword evidence="6" id="KW-0812">Transmembrane</keyword>
<keyword evidence="5" id="KW-0175">Coiled coil</keyword>
<dbReference type="GO" id="GO:0016987">
    <property type="term" value="F:sigma factor activity"/>
    <property type="evidence" value="ECO:0007669"/>
    <property type="project" value="UniProtKB-KW"/>
</dbReference>
<dbReference type="KEGG" id="anf:AQPE_0477"/>
<evidence type="ECO:0000256" key="3">
    <source>
        <dbReference type="ARBA" id="ARBA00023082"/>
    </source>
</evidence>
<keyword evidence="6" id="KW-0472">Membrane</keyword>
<evidence type="ECO:0000313" key="8">
    <source>
        <dbReference type="EMBL" id="BBE16340.1"/>
    </source>
</evidence>
<keyword evidence="6" id="KW-1133">Transmembrane helix</keyword>
<dbReference type="SUPFAM" id="SSF88946">
    <property type="entry name" value="Sigma2 domain of RNA polymerase sigma factors"/>
    <property type="match status" value="1"/>
</dbReference>
<dbReference type="Gene3D" id="1.10.10.10">
    <property type="entry name" value="Winged helix-like DNA-binding domain superfamily/Winged helix DNA-binding domain"/>
    <property type="match status" value="1"/>
</dbReference>
<dbReference type="InterPro" id="IPR014284">
    <property type="entry name" value="RNA_pol_sigma-70_dom"/>
</dbReference>
<feature type="domain" description="RNA polymerase sigma-70 region 4" evidence="7">
    <location>
        <begin position="163"/>
        <end position="211"/>
    </location>
</feature>
<dbReference type="GO" id="GO:0006352">
    <property type="term" value="P:DNA-templated transcription initiation"/>
    <property type="evidence" value="ECO:0007669"/>
    <property type="project" value="InterPro"/>
</dbReference>
<evidence type="ECO:0000313" key="9">
    <source>
        <dbReference type="Proteomes" id="UP001193389"/>
    </source>
</evidence>
<evidence type="ECO:0000259" key="7">
    <source>
        <dbReference type="Pfam" id="PF04545"/>
    </source>
</evidence>
<dbReference type="CDD" id="cd06171">
    <property type="entry name" value="Sigma70_r4"/>
    <property type="match status" value="1"/>
</dbReference>
<gene>
    <name evidence="8" type="ORF">AQPE_0477</name>
</gene>
<dbReference type="SUPFAM" id="SSF88659">
    <property type="entry name" value="Sigma3 and sigma4 domains of RNA polymerase sigma factors"/>
    <property type="match status" value="1"/>
</dbReference>
<dbReference type="PANTHER" id="PTHR43133:SF46">
    <property type="entry name" value="RNA POLYMERASE SIGMA-70 FACTOR ECF SUBFAMILY"/>
    <property type="match status" value="1"/>
</dbReference>
<dbReference type="Proteomes" id="UP001193389">
    <property type="component" value="Chromosome"/>
</dbReference>
<dbReference type="InterPro" id="IPR013324">
    <property type="entry name" value="RNA_pol_sigma_r3/r4-like"/>
</dbReference>
<keyword evidence="4" id="KW-0804">Transcription</keyword>
<dbReference type="Pfam" id="PF04545">
    <property type="entry name" value="Sigma70_r4"/>
    <property type="match status" value="1"/>
</dbReference>
<dbReference type="Gene3D" id="1.10.1740.10">
    <property type="match status" value="1"/>
</dbReference>
<evidence type="ECO:0000256" key="5">
    <source>
        <dbReference type="SAM" id="Coils"/>
    </source>
</evidence>
<dbReference type="InterPro" id="IPR039425">
    <property type="entry name" value="RNA_pol_sigma-70-like"/>
</dbReference>
<reference evidence="8" key="1">
    <citation type="journal article" date="2020" name="Int. J. Syst. Evol. Microbiol.">
        <title>Aquipluma nitroreducens gen. nov. sp. nov., a novel facultatively anaerobic bacterium isolated from a freshwater lake.</title>
        <authorList>
            <person name="Watanabe M."/>
            <person name="Kojima H."/>
            <person name="Fukui M."/>
        </authorList>
    </citation>
    <scope>NUCLEOTIDE SEQUENCE</scope>
    <source>
        <strain evidence="8">MeG22</strain>
    </source>
</reference>
<organism evidence="8 9">
    <name type="scientific">Aquipluma nitroreducens</name>
    <dbReference type="NCBI Taxonomy" id="2010828"/>
    <lineage>
        <taxon>Bacteria</taxon>
        <taxon>Pseudomonadati</taxon>
        <taxon>Bacteroidota</taxon>
        <taxon>Bacteroidia</taxon>
        <taxon>Marinilabiliales</taxon>
        <taxon>Prolixibacteraceae</taxon>
        <taxon>Aquipluma</taxon>
    </lineage>
</organism>
<dbReference type="AlphaFoldDB" id="A0A5K7S4D5"/>
<dbReference type="EMBL" id="AP018694">
    <property type="protein sequence ID" value="BBE16340.1"/>
    <property type="molecule type" value="Genomic_DNA"/>
</dbReference>
<evidence type="ECO:0000256" key="1">
    <source>
        <dbReference type="ARBA" id="ARBA00010641"/>
    </source>
</evidence>
<name>A0A5K7S4D5_9BACT</name>
<accession>A0A5K7S4D5</accession>
<protein>
    <submittedName>
        <fullName evidence="8">RNA polymerase ECF-type sigma factor</fullName>
    </submittedName>
</protein>
<dbReference type="PANTHER" id="PTHR43133">
    <property type="entry name" value="RNA POLYMERASE ECF-TYPE SIGMA FACTO"/>
    <property type="match status" value="1"/>
</dbReference>
<evidence type="ECO:0000256" key="2">
    <source>
        <dbReference type="ARBA" id="ARBA00023015"/>
    </source>
</evidence>
<sequence length="234" mass="27680">MKKRKITCSFSQCLHFVLNLIIIKTVIFTFEACNLLMKEDKYIWEEFKNGEDHALSYIYYQNIDALFFFGKKFTKDENLVLDCIQDLFYELIRKKGNLGETDNIRLYLLKSLRRKLIREIQKKQKQEEQVSELGIFPNVVFSVEEDLIAEEEKSQKTNILKKAMGELNEKQREILYYRFNCGFNYKQISEIMSITNDSARQLVSRAVSSLKNYLDDCGSILLVIFRELKKINSI</sequence>
<keyword evidence="3" id="KW-0731">Sigma factor</keyword>
<dbReference type="InterPro" id="IPR036388">
    <property type="entry name" value="WH-like_DNA-bd_sf"/>
</dbReference>
<dbReference type="InterPro" id="IPR013325">
    <property type="entry name" value="RNA_pol_sigma_r2"/>
</dbReference>
<keyword evidence="9" id="KW-1185">Reference proteome</keyword>
<feature type="coiled-coil region" evidence="5">
    <location>
        <begin position="109"/>
        <end position="173"/>
    </location>
</feature>
<dbReference type="InterPro" id="IPR007630">
    <property type="entry name" value="RNA_pol_sigma70_r4"/>
</dbReference>
<feature type="transmembrane region" description="Helical" evidence="6">
    <location>
        <begin position="12"/>
        <end position="30"/>
    </location>
</feature>
<dbReference type="NCBIfam" id="TIGR02937">
    <property type="entry name" value="sigma70-ECF"/>
    <property type="match status" value="1"/>
</dbReference>
<proteinExistence type="inferred from homology"/>
<keyword evidence="2" id="KW-0805">Transcription regulation</keyword>
<comment type="similarity">
    <text evidence="1">Belongs to the sigma-70 factor family. ECF subfamily.</text>
</comment>
<evidence type="ECO:0000256" key="6">
    <source>
        <dbReference type="SAM" id="Phobius"/>
    </source>
</evidence>
<evidence type="ECO:0000256" key="4">
    <source>
        <dbReference type="ARBA" id="ARBA00023163"/>
    </source>
</evidence>